<dbReference type="InterPro" id="IPR027417">
    <property type="entry name" value="P-loop_NTPase"/>
</dbReference>
<organism evidence="6 7">
    <name type="scientific">Hepatospora eriocheir</name>
    <dbReference type="NCBI Taxonomy" id="1081669"/>
    <lineage>
        <taxon>Eukaryota</taxon>
        <taxon>Fungi</taxon>
        <taxon>Fungi incertae sedis</taxon>
        <taxon>Microsporidia</taxon>
        <taxon>Hepatosporidae</taxon>
        <taxon>Hepatospora</taxon>
    </lineage>
</organism>
<dbReference type="GO" id="GO:0000727">
    <property type="term" value="P:double-strand break repair via break-induced replication"/>
    <property type="evidence" value="ECO:0007669"/>
    <property type="project" value="TreeGrafter"/>
</dbReference>
<dbReference type="Gene3D" id="3.40.50.300">
    <property type="entry name" value="P-loop containing nucleotide triphosphate hydrolases"/>
    <property type="match status" value="1"/>
</dbReference>
<dbReference type="GO" id="GO:1902975">
    <property type="term" value="P:mitotic DNA replication initiation"/>
    <property type="evidence" value="ECO:0007669"/>
    <property type="project" value="TreeGrafter"/>
</dbReference>
<evidence type="ECO:0000256" key="1">
    <source>
        <dbReference type="ARBA" id="ARBA00022741"/>
    </source>
</evidence>
<reference evidence="6 7" key="1">
    <citation type="journal article" date="2017" name="Environ. Microbiol.">
        <title>Decay of the glycolytic pathway and adaptation to intranuclear parasitism within Enterocytozoonidae microsporidia.</title>
        <authorList>
            <person name="Wiredu Boakye D."/>
            <person name="Jaroenlak P."/>
            <person name="Prachumwat A."/>
            <person name="Williams T.A."/>
            <person name="Bateman K.S."/>
            <person name="Itsathitphaisarn O."/>
            <person name="Sritunyalucksana K."/>
            <person name="Paszkiewicz K.H."/>
            <person name="Moore K.A."/>
            <person name="Stentiford G.D."/>
            <person name="Williams B.A."/>
        </authorList>
    </citation>
    <scope>NUCLEOTIDE SEQUENCE [LARGE SCALE GENOMIC DNA]</scope>
    <source>
        <strain evidence="7">canceri</strain>
    </source>
</reference>
<protein>
    <submittedName>
        <fullName evidence="6">MCM2</fullName>
    </submittedName>
</protein>
<accession>A0A1X0QIJ8</accession>
<dbReference type="SMR" id="A0A1X0QIJ8"/>
<comment type="similarity">
    <text evidence="4">Belongs to the MCM family.</text>
</comment>
<dbReference type="PANTHER" id="PTHR11630:SF44">
    <property type="entry name" value="DNA REPLICATION LICENSING FACTOR MCM2"/>
    <property type="match status" value="1"/>
</dbReference>
<gene>
    <name evidence="6" type="primary">MCM2</name>
    <name evidence="6" type="ORF">A0H76_567</name>
</gene>
<dbReference type="VEuPathDB" id="MicrosporidiaDB:HERIO_602"/>
<dbReference type="VEuPathDB" id="MicrosporidiaDB:A0H76_567"/>
<dbReference type="SUPFAM" id="SSF52540">
    <property type="entry name" value="P-loop containing nucleoside triphosphate hydrolases"/>
    <property type="match status" value="1"/>
</dbReference>
<dbReference type="GO" id="GO:0043138">
    <property type="term" value="F:3'-5' DNA helicase activity"/>
    <property type="evidence" value="ECO:0007669"/>
    <property type="project" value="TreeGrafter"/>
</dbReference>
<evidence type="ECO:0000313" key="7">
    <source>
        <dbReference type="Proteomes" id="UP000192501"/>
    </source>
</evidence>
<dbReference type="EMBL" id="LTAI01000155">
    <property type="protein sequence ID" value="ORD99591.1"/>
    <property type="molecule type" value="Genomic_DNA"/>
</dbReference>
<dbReference type="Pfam" id="PF00493">
    <property type="entry name" value="MCM"/>
    <property type="match status" value="1"/>
</dbReference>
<dbReference type="InterPro" id="IPR031327">
    <property type="entry name" value="MCM"/>
</dbReference>
<dbReference type="SMART" id="SM00350">
    <property type="entry name" value="MCM"/>
    <property type="match status" value="1"/>
</dbReference>
<evidence type="ECO:0000259" key="5">
    <source>
        <dbReference type="PROSITE" id="PS50051"/>
    </source>
</evidence>
<evidence type="ECO:0000256" key="3">
    <source>
        <dbReference type="ARBA" id="ARBA00023125"/>
    </source>
</evidence>
<dbReference type="GO" id="GO:0003697">
    <property type="term" value="F:single-stranded DNA binding"/>
    <property type="evidence" value="ECO:0007669"/>
    <property type="project" value="TreeGrafter"/>
</dbReference>
<sequence>MNEIDRTSIHEAMEQQSISISKAGIVASLHARCSVVAAANPIKGKYNSALSFSQNVNLSDPILSRFDLLCVVKDNIDEIEDSKIADFIIKNHKMANNEEETDINQDLLKKYILYAKNNIVPKIASFDIKKITRLYSDLRKESLHSGIPITARHIESIVRISEAFAKLRMSSTVSKTDINSAIDITLNTFLSAQKYSIAKTLRKKFAKYFEENNEDLIIYLLKKMITEKVTVTGEGSINVNEFIQYCKFNEVIVTDNFYKSDTFIKSGYQIENNVIIKRN</sequence>
<dbReference type="GO" id="GO:0005634">
    <property type="term" value="C:nucleus"/>
    <property type="evidence" value="ECO:0007669"/>
    <property type="project" value="TreeGrafter"/>
</dbReference>
<proteinExistence type="inferred from homology"/>
<name>A0A1X0QIJ8_9MICR</name>
<comment type="caution">
    <text evidence="6">The sequence shown here is derived from an EMBL/GenBank/DDBJ whole genome shotgun (WGS) entry which is preliminary data.</text>
</comment>
<dbReference type="GO" id="GO:0005524">
    <property type="term" value="F:ATP binding"/>
    <property type="evidence" value="ECO:0007669"/>
    <property type="project" value="UniProtKB-KW"/>
</dbReference>
<keyword evidence="3 4" id="KW-0238">DNA-binding</keyword>
<dbReference type="InterPro" id="IPR041562">
    <property type="entry name" value="MCM_lid"/>
</dbReference>
<keyword evidence="1 4" id="KW-0547">Nucleotide-binding</keyword>
<evidence type="ECO:0000256" key="4">
    <source>
        <dbReference type="RuleBase" id="RU004070"/>
    </source>
</evidence>
<keyword evidence="2 4" id="KW-0067">ATP-binding</keyword>
<dbReference type="PANTHER" id="PTHR11630">
    <property type="entry name" value="DNA REPLICATION LICENSING FACTOR MCM FAMILY MEMBER"/>
    <property type="match status" value="1"/>
</dbReference>
<dbReference type="InterPro" id="IPR001208">
    <property type="entry name" value="MCM_dom"/>
</dbReference>
<feature type="domain" description="MCM C-terminal AAA(+) ATPase" evidence="5">
    <location>
        <begin position="1"/>
        <end position="88"/>
    </location>
</feature>
<dbReference type="Pfam" id="PF17855">
    <property type="entry name" value="MCM_lid"/>
    <property type="match status" value="1"/>
</dbReference>
<dbReference type="GO" id="GO:0042555">
    <property type="term" value="C:MCM complex"/>
    <property type="evidence" value="ECO:0007669"/>
    <property type="project" value="TreeGrafter"/>
</dbReference>
<dbReference type="PROSITE" id="PS50051">
    <property type="entry name" value="MCM_2"/>
    <property type="match status" value="1"/>
</dbReference>
<dbReference type="PRINTS" id="PR01657">
    <property type="entry name" value="MCMFAMILY"/>
</dbReference>
<dbReference type="GO" id="GO:0017116">
    <property type="term" value="F:single-stranded DNA helicase activity"/>
    <property type="evidence" value="ECO:0007669"/>
    <property type="project" value="TreeGrafter"/>
</dbReference>
<evidence type="ECO:0000256" key="2">
    <source>
        <dbReference type="ARBA" id="ARBA00022840"/>
    </source>
</evidence>
<dbReference type="AlphaFoldDB" id="A0A1X0QIJ8"/>
<dbReference type="Proteomes" id="UP000192501">
    <property type="component" value="Unassembled WGS sequence"/>
</dbReference>
<evidence type="ECO:0000313" key="6">
    <source>
        <dbReference type="EMBL" id="ORD99591.1"/>
    </source>
</evidence>